<dbReference type="AlphaFoldDB" id="A0AAQ3S0J0"/>
<evidence type="ECO:0000256" key="1">
    <source>
        <dbReference type="SAM" id="MobiDB-lite"/>
    </source>
</evidence>
<dbReference type="InterPro" id="IPR000477">
    <property type="entry name" value="RT_dom"/>
</dbReference>
<proteinExistence type="predicted"/>
<gene>
    <name evidence="3" type="ORF">V8G54_012380</name>
</gene>
<dbReference type="CDD" id="cd01647">
    <property type="entry name" value="RT_LTR"/>
    <property type="match status" value="1"/>
</dbReference>
<evidence type="ECO:0000313" key="3">
    <source>
        <dbReference type="EMBL" id="WVZ14814.1"/>
    </source>
</evidence>
<dbReference type="InterPro" id="IPR043128">
    <property type="entry name" value="Rev_trsase/Diguanyl_cyclase"/>
</dbReference>
<dbReference type="Gene3D" id="3.10.10.10">
    <property type="entry name" value="HIV Type 1 Reverse Transcriptase, subunit A, domain 1"/>
    <property type="match status" value="1"/>
</dbReference>
<accession>A0AAQ3S0J0</accession>
<dbReference type="SUPFAM" id="SSF56672">
    <property type="entry name" value="DNA/RNA polymerases"/>
    <property type="match status" value="1"/>
</dbReference>
<sequence length="722" mass="82916">MQKQRNNFTGEAELCSGCNWIMEEGMYKCFGEGRSSSDGLLHWKEARGEKEKRLENASAIHFSQTSKVFLHADAKQIYNSFPKLCTNQQWNVRGREQQVYQQKIYDALVDTPLNGMPSMGFHHFPRFNGDGVKQWVIQCETFFSVDGTSDDYKVRLVVVHFEGKVIQWHNAYIKNIGLFNLPSWESYTRILIDRFGEVVSKKYVQDYYDAFDRIVSQVELSEANQLSCFLDGLKQDVQMMVCMFQPTSVTKAYSLAKMYESVSNTTPQSKPFRKHLKSPLLSSPTQRAEEPRPKPFSRNLTPAFMNEKRAKGLCYFYDEPFTPTHSLTHKKLQIHVLELEDDTISNDDTTPPVEIEENRGEEPLISVNALTRVASFRIMRKLGCKFVNMDPLSVTVADGPKDVVTWGTTSPSLKTVRKQRLHDTLSTGVHISMIQMCDKGEGTLLHSLSTHVESSNIPDSIERMLLDFDDVFQEPSTLPPKRIVHDHGIPLVQGTNPVNKWPYRYAKQQKDIIDGLIHQYLQSGIIQNSYSSYFSPVVLVGKNDGSWHLCIDYRELNKRTVKNKFPIPSVDDLLDELHGLMNAIFQEFLRKFVLIFFDDILVYSTSMEDHLVHLHKVLSTIRTHSLFAKKSKCYFGVTRVEYLGHLISVEGVVVDPAKITIVQQWPLPQSVKQLRGFLGLVGYYKRLVYNYSAIARPLHDMLKKEGFKWTEKANDAFQKLKT</sequence>
<dbReference type="Proteomes" id="UP001374535">
    <property type="component" value="Chromosome 4"/>
</dbReference>
<dbReference type="InterPro" id="IPR050951">
    <property type="entry name" value="Retrovirus_Pol_polyprotein"/>
</dbReference>
<dbReference type="FunFam" id="3.30.70.270:FF:000020">
    <property type="entry name" value="Transposon Tf2-6 polyprotein-like Protein"/>
    <property type="match status" value="1"/>
</dbReference>
<protein>
    <recommendedName>
        <fullName evidence="2">Reverse transcriptase domain-containing protein</fullName>
    </recommendedName>
</protein>
<evidence type="ECO:0000259" key="2">
    <source>
        <dbReference type="Pfam" id="PF00078"/>
    </source>
</evidence>
<evidence type="ECO:0000313" key="4">
    <source>
        <dbReference type="Proteomes" id="UP001374535"/>
    </source>
</evidence>
<dbReference type="Pfam" id="PF00078">
    <property type="entry name" value="RVT_1"/>
    <property type="match status" value="1"/>
</dbReference>
<keyword evidence="4" id="KW-1185">Reference proteome</keyword>
<dbReference type="Gene3D" id="3.30.70.270">
    <property type="match status" value="3"/>
</dbReference>
<dbReference type="PANTHER" id="PTHR37984:SF5">
    <property type="entry name" value="PROTEIN NYNRIN-LIKE"/>
    <property type="match status" value="1"/>
</dbReference>
<feature type="region of interest" description="Disordered" evidence="1">
    <location>
        <begin position="264"/>
        <end position="300"/>
    </location>
</feature>
<reference evidence="3 4" key="1">
    <citation type="journal article" date="2023" name="Life. Sci Alliance">
        <title>Evolutionary insights into 3D genome organization and epigenetic landscape of Vigna mungo.</title>
        <authorList>
            <person name="Junaid A."/>
            <person name="Singh B."/>
            <person name="Bhatia S."/>
        </authorList>
    </citation>
    <scope>NUCLEOTIDE SEQUENCE [LARGE SCALE GENOMIC DNA]</scope>
    <source>
        <strain evidence="3">Urdbean</strain>
    </source>
</reference>
<dbReference type="InterPro" id="IPR043502">
    <property type="entry name" value="DNA/RNA_pol_sf"/>
</dbReference>
<organism evidence="3 4">
    <name type="scientific">Vigna mungo</name>
    <name type="common">Black gram</name>
    <name type="synonym">Phaseolus mungo</name>
    <dbReference type="NCBI Taxonomy" id="3915"/>
    <lineage>
        <taxon>Eukaryota</taxon>
        <taxon>Viridiplantae</taxon>
        <taxon>Streptophyta</taxon>
        <taxon>Embryophyta</taxon>
        <taxon>Tracheophyta</taxon>
        <taxon>Spermatophyta</taxon>
        <taxon>Magnoliopsida</taxon>
        <taxon>eudicotyledons</taxon>
        <taxon>Gunneridae</taxon>
        <taxon>Pentapetalae</taxon>
        <taxon>rosids</taxon>
        <taxon>fabids</taxon>
        <taxon>Fabales</taxon>
        <taxon>Fabaceae</taxon>
        <taxon>Papilionoideae</taxon>
        <taxon>50 kb inversion clade</taxon>
        <taxon>NPAAA clade</taxon>
        <taxon>indigoferoid/millettioid clade</taxon>
        <taxon>Phaseoleae</taxon>
        <taxon>Vigna</taxon>
    </lineage>
</organism>
<feature type="domain" description="Reverse transcriptase" evidence="2">
    <location>
        <begin position="580"/>
        <end position="645"/>
    </location>
</feature>
<dbReference type="PANTHER" id="PTHR37984">
    <property type="entry name" value="PROTEIN CBG26694"/>
    <property type="match status" value="1"/>
</dbReference>
<name>A0AAQ3S0J0_VIGMU</name>
<dbReference type="EMBL" id="CP144697">
    <property type="protein sequence ID" value="WVZ14814.1"/>
    <property type="molecule type" value="Genomic_DNA"/>
</dbReference>